<keyword evidence="3" id="KW-1185">Reference proteome</keyword>
<protein>
    <submittedName>
        <fullName evidence="2">Uncharacterized protein</fullName>
    </submittedName>
</protein>
<dbReference type="Proteomes" id="UP000012073">
    <property type="component" value="Unassembled WGS sequence"/>
</dbReference>
<name>R7QJJ8_CHOCR</name>
<evidence type="ECO:0000256" key="1">
    <source>
        <dbReference type="SAM" id="MobiDB-lite"/>
    </source>
</evidence>
<reference evidence="3" key="1">
    <citation type="journal article" date="2013" name="Proc. Natl. Acad. Sci. U.S.A.">
        <title>Genome structure and metabolic features in the red seaweed Chondrus crispus shed light on evolution of the Archaeplastida.</title>
        <authorList>
            <person name="Collen J."/>
            <person name="Porcel B."/>
            <person name="Carre W."/>
            <person name="Ball S.G."/>
            <person name="Chaparro C."/>
            <person name="Tonon T."/>
            <person name="Barbeyron T."/>
            <person name="Michel G."/>
            <person name="Noel B."/>
            <person name="Valentin K."/>
            <person name="Elias M."/>
            <person name="Artiguenave F."/>
            <person name="Arun A."/>
            <person name="Aury J.M."/>
            <person name="Barbosa-Neto J.F."/>
            <person name="Bothwell J.H."/>
            <person name="Bouget F.Y."/>
            <person name="Brillet L."/>
            <person name="Cabello-Hurtado F."/>
            <person name="Capella-Gutierrez S."/>
            <person name="Charrier B."/>
            <person name="Cladiere L."/>
            <person name="Cock J.M."/>
            <person name="Coelho S.M."/>
            <person name="Colleoni C."/>
            <person name="Czjzek M."/>
            <person name="Da Silva C."/>
            <person name="Delage L."/>
            <person name="Denoeud F."/>
            <person name="Deschamps P."/>
            <person name="Dittami S.M."/>
            <person name="Gabaldon T."/>
            <person name="Gachon C.M."/>
            <person name="Groisillier A."/>
            <person name="Herve C."/>
            <person name="Jabbari K."/>
            <person name="Katinka M."/>
            <person name="Kloareg B."/>
            <person name="Kowalczyk N."/>
            <person name="Labadie K."/>
            <person name="Leblanc C."/>
            <person name="Lopez P.J."/>
            <person name="McLachlan D.H."/>
            <person name="Meslet-Cladiere L."/>
            <person name="Moustafa A."/>
            <person name="Nehr Z."/>
            <person name="Nyvall Collen P."/>
            <person name="Panaud O."/>
            <person name="Partensky F."/>
            <person name="Poulain J."/>
            <person name="Rensing S.A."/>
            <person name="Rousvoal S."/>
            <person name="Samson G."/>
            <person name="Symeonidi A."/>
            <person name="Weissenbach J."/>
            <person name="Zambounis A."/>
            <person name="Wincker P."/>
            <person name="Boyen C."/>
        </authorList>
    </citation>
    <scope>NUCLEOTIDE SEQUENCE [LARGE SCALE GENOMIC DNA]</scope>
    <source>
        <strain evidence="3">cv. Stackhouse</strain>
    </source>
</reference>
<sequence length="166" mass="17702">MSLLPVIVAGREQPPSTFADSCQLRRTPSDPHSHAFPPFVTQPETPTVHLPHSAKRCATSQVPLIRRANFTRQINPITTRPARAGPLLRPTSPRQTASITRGGRPTLYTCRAGASECAPHMSAVPACNAPAPRPAGNRSPNPLRCALGRESGEGGPDHVLQASNVE</sequence>
<dbReference type="AlphaFoldDB" id="R7QJJ8"/>
<dbReference type="Gramene" id="CDF38692">
    <property type="protein sequence ID" value="CDF38692"/>
    <property type="gene ID" value="CHC_T00001183001"/>
</dbReference>
<evidence type="ECO:0000313" key="2">
    <source>
        <dbReference type="EMBL" id="CDF38692.1"/>
    </source>
</evidence>
<evidence type="ECO:0000313" key="3">
    <source>
        <dbReference type="Proteomes" id="UP000012073"/>
    </source>
</evidence>
<feature type="region of interest" description="Disordered" evidence="1">
    <location>
        <begin position="73"/>
        <end position="103"/>
    </location>
</feature>
<proteinExistence type="predicted"/>
<dbReference type="KEGG" id="ccp:CHC_T00001183001"/>
<dbReference type="EMBL" id="HG001954">
    <property type="protein sequence ID" value="CDF38692.1"/>
    <property type="molecule type" value="Genomic_DNA"/>
</dbReference>
<gene>
    <name evidence="2" type="ORF">CHC_T00001183001</name>
</gene>
<feature type="region of interest" description="Disordered" evidence="1">
    <location>
        <begin position="130"/>
        <end position="166"/>
    </location>
</feature>
<dbReference type="GeneID" id="17326317"/>
<organism evidence="2 3">
    <name type="scientific">Chondrus crispus</name>
    <name type="common">Carrageen Irish moss</name>
    <name type="synonym">Polymorpha crispa</name>
    <dbReference type="NCBI Taxonomy" id="2769"/>
    <lineage>
        <taxon>Eukaryota</taxon>
        <taxon>Rhodophyta</taxon>
        <taxon>Florideophyceae</taxon>
        <taxon>Rhodymeniophycidae</taxon>
        <taxon>Gigartinales</taxon>
        <taxon>Gigartinaceae</taxon>
        <taxon>Chondrus</taxon>
    </lineage>
</organism>
<accession>R7QJJ8</accession>
<dbReference type="RefSeq" id="XP_005718597.1">
    <property type="nucleotide sequence ID" value="XM_005718540.1"/>
</dbReference>